<dbReference type="PANTHER" id="PTHR31896">
    <property type="entry name" value="FAMILY REGULATORY PROTEIN, PUTATIVE (AFU_ORTHOLOGUE AFUA_3G14730)-RELATED"/>
    <property type="match status" value="1"/>
</dbReference>
<dbReference type="AlphaFoldDB" id="A0A8T0R6C6"/>
<organism evidence="2 3">
    <name type="scientific">Panicum virgatum</name>
    <name type="common">Blackwell switchgrass</name>
    <dbReference type="NCBI Taxonomy" id="38727"/>
    <lineage>
        <taxon>Eukaryota</taxon>
        <taxon>Viridiplantae</taxon>
        <taxon>Streptophyta</taxon>
        <taxon>Embryophyta</taxon>
        <taxon>Tracheophyta</taxon>
        <taxon>Spermatophyta</taxon>
        <taxon>Magnoliopsida</taxon>
        <taxon>Liliopsida</taxon>
        <taxon>Poales</taxon>
        <taxon>Poaceae</taxon>
        <taxon>PACMAD clade</taxon>
        <taxon>Panicoideae</taxon>
        <taxon>Panicodae</taxon>
        <taxon>Paniceae</taxon>
        <taxon>Panicinae</taxon>
        <taxon>Panicum</taxon>
        <taxon>Panicum sect. Hiantes</taxon>
    </lineage>
</organism>
<dbReference type="EMBL" id="CM029047">
    <property type="protein sequence ID" value="KAG2581094.1"/>
    <property type="molecule type" value="Genomic_DNA"/>
</dbReference>
<protein>
    <recommendedName>
        <fullName evidence="4">Acetyltransferase</fullName>
    </recommendedName>
</protein>
<keyword evidence="3" id="KW-1185">Reference proteome</keyword>
<dbReference type="OrthoDB" id="1862401at2759"/>
<dbReference type="InterPro" id="IPR023213">
    <property type="entry name" value="CAT-like_dom_sf"/>
</dbReference>
<evidence type="ECO:0000313" key="2">
    <source>
        <dbReference type="EMBL" id="KAG2581094.1"/>
    </source>
</evidence>
<dbReference type="InterPro" id="IPR051283">
    <property type="entry name" value="Sec_Metabolite_Acyltrans"/>
</dbReference>
<sequence>MGGSASACHGVRVVSWRLVRPSSNPGCVAASPEPETVHLTPWDLQMLTIDHIQKGVLLPKPPGPGGAGDELVERLASSLARALARFHPFAGRLAVEESGGSSGGDDDGTVTVSLRCTGDGAEFVHAVAAGVTVADVAGPLLVPRVVWSLFPLDGLVGADAAAGSRARPRLAAQVTELADGVFVAMSLNHAVADGTAFWHLFNTWSRISLSTGGERDESAIPVPPPVLERWFPDGCPVPVPLPFGKLEHIVRRFDGPPVEECFLAFSAESVRELKARANAEAGGPAAISSLLSVLAHLWRGVTRARRLLRQQETSYTVLVGCRGRVRRVPQAYAGNAVVRCAARAAAGEVLGNGLGWAAALLGRAVASLDEAALVGSAARWHRDPRFASICLTCRAVQDRDEYVAR</sequence>
<comment type="caution">
    <text evidence="2">The sequence shown here is derived from an EMBL/GenBank/DDBJ whole genome shotgun (WGS) entry which is preliminary data.</text>
</comment>
<name>A0A8T0R6C6_PANVG</name>
<reference evidence="2" key="1">
    <citation type="submission" date="2020-05" db="EMBL/GenBank/DDBJ databases">
        <title>WGS assembly of Panicum virgatum.</title>
        <authorList>
            <person name="Lovell J.T."/>
            <person name="Jenkins J."/>
            <person name="Shu S."/>
            <person name="Juenger T.E."/>
            <person name="Schmutz J."/>
        </authorList>
    </citation>
    <scope>NUCLEOTIDE SEQUENCE</scope>
    <source>
        <strain evidence="2">AP13</strain>
    </source>
</reference>
<keyword evidence="1" id="KW-0808">Transferase</keyword>
<dbReference type="GO" id="GO:0016747">
    <property type="term" value="F:acyltransferase activity, transferring groups other than amino-acyl groups"/>
    <property type="evidence" value="ECO:0007669"/>
    <property type="project" value="UniProtKB-ARBA"/>
</dbReference>
<dbReference type="PANTHER" id="PTHR31896:SF43">
    <property type="entry name" value="PROTEIN ENHANCED PSEUDOMONAS SUSCEPTIBILITY 1"/>
    <property type="match status" value="1"/>
</dbReference>
<dbReference type="Pfam" id="PF02458">
    <property type="entry name" value="Transferase"/>
    <property type="match status" value="1"/>
</dbReference>
<gene>
    <name evidence="2" type="ORF">PVAP13_6KG003260</name>
</gene>
<evidence type="ECO:0008006" key="4">
    <source>
        <dbReference type="Google" id="ProtNLM"/>
    </source>
</evidence>
<evidence type="ECO:0000256" key="1">
    <source>
        <dbReference type="ARBA" id="ARBA00022679"/>
    </source>
</evidence>
<accession>A0A8T0R6C6</accession>
<evidence type="ECO:0000313" key="3">
    <source>
        <dbReference type="Proteomes" id="UP000823388"/>
    </source>
</evidence>
<dbReference type="Proteomes" id="UP000823388">
    <property type="component" value="Chromosome 6K"/>
</dbReference>
<dbReference type="Gene3D" id="3.30.559.10">
    <property type="entry name" value="Chloramphenicol acetyltransferase-like domain"/>
    <property type="match status" value="2"/>
</dbReference>
<proteinExistence type="predicted"/>